<organism evidence="1 2">
    <name type="scientific">Capnocytophaga ochracea</name>
    <dbReference type="NCBI Taxonomy" id="1018"/>
    <lineage>
        <taxon>Bacteria</taxon>
        <taxon>Pseudomonadati</taxon>
        <taxon>Bacteroidota</taxon>
        <taxon>Flavobacteriia</taxon>
        <taxon>Flavobacteriales</taxon>
        <taxon>Flavobacteriaceae</taxon>
        <taxon>Capnocytophaga</taxon>
    </lineage>
</organism>
<gene>
    <name evidence="1" type="ORF">OL231_07045</name>
</gene>
<protein>
    <submittedName>
        <fullName evidence="1">Toxin</fullName>
    </submittedName>
</protein>
<dbReference type="EMBL" id="CP110230">
    <property type="protein sequence ID" value="UZD39942.1"/>
    <property type="molecule type" value="Genomic_DNA"/>
</dbReference>
<evidence type="ECO:0000313" key="1">
    <source>
        <dbReference type="EMBL" id="UZD39942.1"/>
    </source>
</evidence>
<sequence length="125" mass="14425">MNYKFKATPNFAKELKTLAKKYKSLKQDIEGLKKEYEENPLLGNSLGGGYRKIRLKISSKKQGKRGGARVITHEVILNIATDEETTSVLFISIYDKSDFSTIDITPFKDFVKEYREQEQKNLKNK</sequence>
<accession>A0AA46ZS39</accession>
<dbReference type="Proteomes" id="UP001163262">
    <property type="component" value="Chromosome"/>
</dbReference>
<proteinExistence type="predicted"/>
<reference evidence="1" key="1">
    <citation type="submission" date="2022-10" db="EMBL/GenBank/DDBJ databases">
        <title>Complete genome sequence of Capnocytophaga ochracea KCOM 2812 isolated from actinomycosis lesion.</title>
        <authorList>
            <person name="Kook J.-K."/>
            <person name="Park S.-N."/>
            <person name="Lim Y.K."/>
        </authorList>
    </citation>
    <scope>NUCLEOTIDE SEQUENCE</scope>
    <source>
        <strain evidence="1">KCOM 28121</strain>
    </source>
</reference>
<dbReference type="AlphaFoldDB" id="A0AA46ZS39"/>
<evidence type="ECO:0000313" key="2">
    <source>
        <dbReference type="Proteomes" id="UP001163262"/>
    </source>
</evidence>
<name>A0AA46ZS39_CAPOC</name>
<dbReference type="RefSeq" id="WP_048747837.1">
    <property type="nucleotide sequence ID" value="NZ_CP110229.1"/>
</dbReference>